<dbReference type="Gene3D" id="2.40.50.430">
    <property type="match status" value="1"/>
</dbReference>
<evidence type="ECO:0000256" key="6">
    <source>
        <dbReference type="ARBA" id="ARBA00022705"/>
    </source>
</evidence>
<dbReference type="PANTHER" id="PTHR10416">
    <property type="entry name" value="DNA POLYMERASE DELTA SUBUNIT 2"/>
    <property type="match status" value="1"/>
</dbReference>
<dbReference type="InterPro" id="IPR024826">
    <property type="entry name" value="DNA_pol_delta/II_ssu"/>
</dbReference>
<name>A0A067QA85_9AGAM</name>
<evidence type="ECO:0000256" key="1">
    <source>
        <dbReference type="ARBA" id="ARBA00004123"/>
    </source>
</evidence>
<evidence type="ECO:0000259" key="11">
    <source>
        <dbReference type="Pfam" id="PF18018"/>
    </source>
</evidence>
<dbReference type="EC" id="2.7.7.7" evidence="3"/>
<dbReference type="FunCoup" id="A0A067QA85">
    <property type="interactions" value="357"/>
</dbReference>
<dbReference type="Gene3D" id="3.60.21.50">
    <property type="match status" value="1"/>
</dbReference>
<dbReference type="FunFam" id="2.40.50.430:FF:000002">
    <property type="entry name" value="DNA polymerase delta subunit"/>
    <property type="match status" value="1"/>
</dbReference>
<dbReference type="InterPro" id="IPR007185">
    <property type="entry name" value="DNA_pol_a/d/e_bsu"/>
</dbReference>
<dbReference type="GO" id="GO:0043625">
    <property type="term" value="C:delta DNA polymerase complex"/>
    <property type="evidence" value="ECO:0007669"/>
    <property type="project" value="TreeGrafter"/>
</dbReference>
<evidence type="ECO:0000256" key="2">
    <source>
        <dbReference type="ARBA" id="ARBA00006035"/>
    </source>
</evidence>
<dbReference type="Pfam" id="PF18018">
    <property type="entry name" value="DNA_pol_D_N"/>
    <property type="match status" value="1"/>
</dbReference>
<dbReference type="AlphaFoldDB" id="A0A067QA85"/>
<feature type="domain" description="DNA polymerase delta subunit OB-fold" evidence="11">
    <location>
        <begin position="39"/>
        <end position="171"/>
    </location>
</feature>
<keyword evidence="7" id="KW-0239">DNA-directed DNA polymerase</keyword>
<dbReference type="GO" id="GO:0006281">
    <property type="term" value="P:DNA repair"/>
    <property type="evidence" value="ECO:0007669"/>
    <property type="project" value="UniProtKB-ARBA"/>
</dbReference>
<dbReference type="GO" id="GO:0003887">
    <property type="term" value="F:DNA-directed DNA polymerase activity"/>
    <property type="evidence" value="ECO:0007669"/>
    <property type="project" value="UniProtKB-KW"/>
</dbReference>
<evidence type="ECO:0000313" key="13">
    <source>
        <dbReference type="Proteomes" id="UP000027265"/>
    </source>
</evidence>
<dbReference type="HOGENOM" id="CLU_021763_1_0_1"/>
<keyword evidence="8" id="KW-0539">Nucleus</keyword>
<evidence type="ECO:0000256" key="5">
    <source>
        <dbReference type="ARBA" id="ARBA00022695"/>
    </source>
</evidence>
<evidence type="ECO:0000256" key="4">
    <source>
        <dbReference type="ARBA" id="ARBA00022679"/>
    </source>
</evidence>
<keyword evidence="6" id="KW-0235">DNA replication</keyword>
<gene>
    <name evidence="12" type="ORF">JAAARDRAFT_174842</name>
</gene>
<evidence type="ECO:0000256" key="8">
    <source>
        <dbReference type="ARBA" id="ARBA00023242"/>
    </source>
</evidence>
<dbReference type="InParanoid" id="A0A067QA85"/>
<keyword evidence="13" id="KW-1185">Reference proteome</keyword>
<comment type="similarity">
    <text evidence="2">Belongs to the DNA polymerase delta/II small subunit family.</text>
</comment>
<dbReference type="EMBL" id="KL197715">
    <property type="protein sequence ID" value="KDQ59486.1"/>
    <property type="molecule type" value="Genomic_DNA"/>
</dbReference>
<feature type="domain" description="DNA polymerase alpha/delta/epsilon subunit B" evidence="10">
    <location>
        <begin position="208"/>
        <end position="355"/>
    </location>
</feature>
<dbReference type="STRING" id="933084.A0A067QA85"/>
<feature type="domain" description="DNA polymerase alpha/delta/epsilon subunit B" evidence="10">
    <location>
        <begin position="375"/>
        <end position="453"/>
    </location>
</feature>
<keyword evidence="4" id="KW-0808">Transferase</keyword>
<sequence length="528" mass="56764">MDPSPPDVPLTRATTILLPPTPHTPSFSLTSSNKSYKHQYANIYFVRLRLLRGVVEERARARWANVQGSPVLVPRVLDVIKTKLCWIVGTVYMDMPLKPNVLEDIARDRSLPAPAPPSKIYSQEDTVMLEDESGRLVLIGEKVQKARLVTGVIIAALGVETSSGEFEVVDICEAGLAPQPWLVDEVVGEAEDGMDVDGEGGDVGDEWIALTSGLNVGEASEADAQIQMLVEYLTGEAGGLEDQASSSRISRLIIAGNSLSAAVSTPSGSNGVEVGERKPRRYGYDATTFSAHPTENLSSTLHDIAQVMPIHILPGENDPSGTILPQQSFPRAMFGSASSFSSFSCETNPTYLRLSTGHDSEADAGVASTSSSRPRTYTWSILANSGQPLNDMFKYLPSPPTTRLSLVESTLRWRHMAPTAPDTVWCHPYFTTDPFVINETPDLYIIGNQPRFQTKMVSEKGKGGIGEGGKGKGKGKRCRVVLVPGFAETGVLVLVNLRTLGVKSVRFAVEGMNAGGDEGDMDASVAVS</sequence>
<evidence type="ECO:0000256" key="7">
    <source>
        <dbReference type="ARBA" id="ARBA00022932"/>
    </source>
</evidence>
<keyword evidence="5" id="KW-0548">Nucleotidyltransferase</keyword>
<dbReference type="PANTHER" id="PTHR10416:SF0">
    <property type="entry name" value="DNA POLYMERASE DELTA SUBUNIT 2"/>
    <property type="match status" value="1"/>
</dbReference>
<dbReference type="Pfam" id="PF04042">
    <property type="entry name" value="DNA_pol_E_B"/>
    <property type="match status" value="2"/>
</dbReference>
<evidence type="ECO:0000256" key="3">
    <source>
        <dbReference type="ARBA" id="ARBA00012417"/>
    </source>
</evidence>
<accession>A0A067QA85</accession>
<dbReference type="GO" id="GO:0003677">
    <property type="term" value="F:DNA binding"/>
    <property type="evidence" value="ECO:0007669"/>
    <property type="project" value="InterPro"/>
</dbReference>
<proteinExistence type="inferred from homology"/>
<dbReference type="Proteomes" id="UP000027265">
    <property type="component" value="Unassembled WGS sequence"/>
</dbReference>
<reference evidence="13" key="1">
    <citation type="journal article" date="2014" name="Proc. Natl. Acad. Sci. U.S.A.">
        <title>Extensive sampling of basidiomycete genomes demonstrates inadequacy of the white-rot/brown-rot paradigm for wood decay fungi.</title>
        <authorList>
            <person name="Riley R."/>
            <person name="Salamov A.A."/>
            <person name="Brown D.W."/>
            <person name="Nagy L.G."/>
            <person name="Floudas D."/>
            <person name="Held B.W."/>
            <person name="Levasseur A."/>
            <person name="Lombard V."/>
            <person name="Morin E."/>
            <person name="Otillar R."/>
            <person name="Lindquist E.A."/>
            <person name="Sun H."/>
            <person name="LaButti K.M."/>
            <person name="Schmutz J."/>
            <person name="Jabbour D."/>
            <person name="Luo H."/>
            <person name="Baker S.E."/>
            <person name="Pisabarro A.G."/>
            <person name="Walton J.D."/>
            <person name="Blanchette R.A."/>
            <person name="Henrissat B."/>
            <person name="Martin F."/>
            <person name="Cullen D."/>
            <person name="Hibbett D.S."/>
            <person name="Grigoriev I.V."/>
        </authorList>
    </citation>
    <scope>NUCLEOTIDE SEQUENCE [LARGE SCALE GENOMIC DNA]</scope>
    <source>
        <strain evidence="13">MUCL 33604</strain>
    </source>
</reference>
<evidence type="ECO:0000313" key="12">
    <source>
        <dbReference type="EMBL" id="KDQ59486.1"/>
    </source>
</evidence>
<dbReference type="GO" id="GO:0006273">
    <property type="term" value="P:lagging strand elongation"/>
    <property type="evidence" value="ECO:0007669"/>
    <property type="project" value="UniProtKB-ARBA"/>
</dbReference>
<dbReference type="InterPro" id="IPR040663">
    <property type="entry name" value="DNA_pol_D_N"/>
</dbReference>
<protein>
    <recommendedName>
        <fullName evidence="3">DNA-directed DNA polymerase</fullName>
        <ecNumber evidence="3">2.7.7.7</ecNumber>
    </recommendedName>
</protein>
<evidence type="ECO:0000259" key="10">
    <source>
        <dbReference type="Pfam" id="PF04042"/>
    </source>
</evidence>
<organism evidence="12 13">
    <name type="scientific">Jaapia argillacea MUCL 33604</name>
    <dbReference type="NCBI Taxonomy" id="933084"/>
    <lineage>
        <taxon>Eukaryota</taxon>
        <taxon>Fungi</taxon>
        <taxon>Dikarya</taxon>
        <taxon>Basidiomycota</taxon>
        <taxon>Agaricomycotina</taxon>
        <taxon>Agaricomycetes</taxon>
        <taxon>Agaricomycetidae</taxon>
        <taxon>Jaapiales</taxon>
        <taxon>Jaapiaceae</taxon>
        <taxon>Jaapia</taxon>
    </lineage>
</organism>
<comment type="subcellular location">
    <subcellularLocation>
        <location evidence="1">Nucleus</location>
    </subcellularLocation>
</comment>
<dbReference type="OrthoDB" id="3763at2759"/>
<evidence type="ECO:0000256" key="9">
    <source>
        <dbReference type="ARBA" id="ARBA00049244"/>
    </source>
</evidence>
<comment type="catalytic activity">
    <reaction evidence="9">
        <text>DNA(n) + a 2'-deoxyribonucleoside 5'-triphosphate = DNA(n+1) + diphosphate</text>
        <dbReference type="Rhea" id="RHEA:22508"/>
        <dbReference type="Rhea" id="RHEA-COMP:17339"/>
        <dbReference type="Rhea" id="RHEA-COMP:17340"/>
        <dbReference type="ChEBI" id="CHEBI:33019"/>
        <dbReference type="ChEBI" id="CHEBI:61560"/>
        <dbReference type="ChEBI" id="CHEBI:173112"/>
        <dbReference type="EC" id="2.7.7.7"/>
    </reaction>
</comment>